<gene>
    <name evidence="8" type="ORF">GHK53_03740</name>
</gene>
<dbReference type="RefSeq" id="WP_013850927.1">
    <property type="nucleotide sequence ID" value="NZ_CP021802.1"/>
</dbReference>
<reference evidence="8 9" key="1">
    <citation type="journal article" date="2013" name="Genome Biol.">
        <title>Comparative genomics of the core and accessory genomes of 48 Sinorhizobium strains comprising five genospecies.</title>
        <authorList>
            <person name="Sugawara M."/>
            <person name="Epstein B."/>
            <person name="Badgley B.D."/>
            <person name="Unno T."/>
            <person name="Xu L."/>
            <person name="Reese J."/>
            <person name="Gyaneshwar P."/>
            <person name="Denny R."/>
            <person name="Mudge J."/>
            <person name="Bharti A.K."/>
            <person name="Farmer A.D."/>
            <person name="May G.D."/>
            <person name="Woodward J.E."/>
            <person name="Medigue C."/>
            <person name="Vallenet D."/>
            <person name="Lajus A."/>
            <person name="Rouy Z."/>
            <person name="Martinez-Vaz B."/>
            <person name="Tiffin P."/>
            <person name="Young N.D."/>
            <person name="Sadowsky M.J."/>
        </authorList>
    </citation>
    <scope>NUCLEOTIDE SEQUENCE [LARGE SCALE GENOMIC DNA]</scope>
    <source>
        <strain evidence="8 9">N6B1</strain>
    </source>
</reference>
<evidence type="ECO:0000256" key="5">
    <source>
        <dbReference type="ARBA" id="ARBA00022729"/>
    </source>
</evidence>
<comment type="similarity">
    <text evidence="3">Belongs to the polysaccharide deacetylase family.</text>
</comment>
<dbReference type="Proteomes" id="UP000429484">
    <property type="component" value="Unassembled WGS sequence"/>
</dbReference>
<dbReference type="AlphaFoldDB" id="A0AAW9TJ73"/>
<dbReference type="PANTHER" id="PTHR34216:SF3">
    <property type="entry name" value="POLY-BETA-1,6-N-ACETYL-D-GLUCOSAMINE N-DEACETYLASE"/>
    <property type="match status" value="1"/>
</dbReference>
<dbReference type="CDD" id="cd10918">
    <property type="entry name" value="CE4_NodB_like_5s_6s"/>
    <property type="match status" value="1"/>
</dbReference>
<dbReference type="InterPro" id="IPR011330">
    <property type="entry name" value="Glyco_hydro/deAcase_b/a-brl"/>
</dbReference>
<organism evidence="8 9">
    <name type="scientific">Rhizobium meliloti</name>
    <name type="common">Ensifer meliloti</name>
    <name type="synonym">Sinorhizobium meliloti</name>
    <dbReference type="NCBI Taxonomy" id="382"/>
    <lineage>
        <taxon>Bacteria</taxon>
        <taxon>Pseudomonadati</taxon>
        <taxon>Pseudomonadota</taxon>
        <taxon>Alphaproteobacteria</taxon>
        <taxon>Hyphomicrobiales</taxon>
        <taxon>Rhizobiaceae</taxon>
        <taxon>Sinorhizobium/Ensifer group</taxon>
        <taxon>Sinorhizobium</taxon>
    </lineage>
</organism>
<dbReference type="Gene3D" id="3.20.20.370">
    <property type="entry name" value="Glycoside hydrolase/deacetylase"/>
    <property type="match status" value="1"/>
</dbReference>
<name>A0AAW9TJ73_RHIML</name>
<accession>A0AAW9TJ73</accession>
<dbReference type="GO" id="GO:0016810">
    <property type="term" value="F:hydrolase activity, acting on carbon-nitrogen (but not peptide) bonds"/>
    <property type="evidence" value="ECO:0007669"/>
    <property type="project" value="InterPro"/>
</dbReference>
<evidence type="ECO:0000256" key="2">
    <source>
        <dbReference type="ARBA" id="ARBA00004613"/>
    </source>
</evidence>
<dbReference type="EMBL" id="WISR01000042">
    <property type="protein sequence ID" value="MQW31981.1"/>
    <property type="molecule type" value="Genomic_DNA"/>
</dbReference>
<comment type="function">
    <text evidence="1">Is involved in generating a small heat-stable compound (Nod), an acylated oligomer of N-acetylglucosamine, that stimulates mitosis in various plant protoplasts.</text>
</comment>
<evidence type="ECO:0000256" key="1">
    <source>
        <dbReference type="ARBA" id="ARBA00003236"/>
    </source>
</evidence>
<comment type="caution">
    <text evidence="8">The sequence shown here is derived from an EMBL/GenBank/DDBJ whole genome shotgun (WGS) entry which is preliminary data.</text>
</comment>
<feature type="domain" description="NodB homology" evidence="7">
    <location>
        <begin position="51"/>
        <end position="227"/>
    </location>
</feature>
<dbReference type="SUPFAM" id="SSF88713">
    <property type="entry name" value="Glycoside hydrolase/deacetylase"/>
    <property type="match status" value="1"/>
</dbReference>
<keyword evidence="5" id="KW-0732">Signal</keyword>
<protein>
    <recommendedName>
        <fullName evidence="4">Chitooligosaccharide deacetylase</fullName>
    </recommendedName>
    <alternativeName>
        <fullName evidence="6">Nodulation protein B</fullName>
    </alternativeName>
</protein>
<dbReference type="PROSITE" id="PS51677">
    <property type="entry name" value="NODB"/>
    <property type="match status" value="1"/>
</dbReference>
<dbReference type="GO" id="GO:0005975">
    <property type="term" value="P:carbohydrate metabolic process"/>
    <property type="evidence" value="ECO:0007669"/>
    <property type="project" value="InterPro"/>
</dbReference>
<evidence type="ECO:0000256" key="4">
    <source>
        <dbReference type="ARBA" id="ARBA00020071"/>
    </source>
</evidence>
<proteinExistence type="inferred from homology"/>
<sequence>MPTASRKFRVLNFHGIGTPHRVLDPLEDVFWIGIDRFRDVLDRIAVHSDRERLFITFDDGNISDFLIAVPELQRRGLSAEFFVLTGRIGDPGSLGPEDIRALLQMGMRIGSHGIAHRDWTSLSARELNNELNASKATLERICGEPIRCAAIPFGRYNAAVLAALQRAGYVAAYSSDGGCMQTTAFLRPRTSIRHDTLDGELTEILSGKMSNLRWLRRAAAMAIKRWV</sequence>
<evidence type="ECO:0000256" key="3">
    <source>
        <dbReference type="ARBA" id="ARBA00010973"/>
    </source>
</evidence>
<dbReference type="PANTHER" id="PTHR34216">
    <property type="match status" value="1"/>
</dbReference>
<evidence type="ECO:0000256" key="6">
    <source>
        <dbReference type="ARBA" id="ARBA00032976"/>
    </source>
</evidence>
<dbReference type="Pfam" id="PF01522">
    <property type="entry name" value="Polysacc_deac_1"/>
    <property type="match status" value="1"/>
</dbReference>
<evidence type="ECO:0000259" key="7">
    <source>
        <dbReference type="PROSITE" id="PS51677"/>
    </source>
</evidence>
<evidence type="ECO:0000313" key="9">
    <source>
        <dbReference type="Proteomes" id="UP000429484"/>
    </source>
</evidence>
<dbReference type="InterPro" id="IPR051398">
    <property type="entry name" value="Polysacch_Deacetylase"/>
</dbReference>
<evidence type="ECO:0000313" key="8">
    <source>
        <dbReference type="EMBL" id="MQW31981.1"/>
    </source>
</evidence>
<comment type="subcellular location">
    <subcellularLocation>
        <location evidence="2">Secreted</location>
    </subcellularLocation>
</comment>
<dbReference type="GO" id="GO:0005576">
    <property type="term" value="C:extracellular region"/>
    <property type="evidence" value="ECO:0007669"/>
    <property type="project" value="UniProtKB-SubCell"/>
</dbReference>
<dbReference type="InterPro" id="IPR002509">
    <property type="entry name" value="NODB_dom"/>
</dbReference>